<dbReference type="GO" id="GO:0005886">
    <property type="term" value="C:plasma membrane"/>
    <property type="evidence" value="ECO:0007669"/>
    <property type="project" value="UniProtKB-SubCell"/>
</dbReference>
<feature type="transmembrane region" description="Helical" evidence="7">
    <location>
        <begin position="240"/>
        <end position="264"/>
    </location>
</feature>
<keyword evidence="6 7" id="KW-0472">Membrane</keyword>
<keyword evidence="2 7" id="KW-0813">Transport</keyword>
<evidence type="ECO:0000256" key="1">
    <source>
        <dbReference type="ARBA" id="ARBA00004651"/>
    </source>
</evidence>
<evidence type="ECO:0000313" key="10">
    <source>
        <dbReference type="Proteomes" id="UP000284751"/>
    </source>
</evidence>
<evidence type="ECO:0000259" key="8">
    <source>
        <dbReference type="PROSITE" id="PS50928"/>
    </source>
</evidence>
<dbReference type="InterPro" id="IPR050901">
    <property type="entry name" value="BP-dep_ABC_trans_perm"/>
</dbReference>
<evidence type="ECO:0000256" key="7">
    <source>
        <dbReference type="RuleBase" id="RU363032"/>
    </source>
</evidence>
<keyword evidence="4 7" id="KW-0812">Transmembrane</keyword>
<reference evidence="9 10" key="1">
    <citation type="submission" date="2018-08" db="EMBL/GenBank/DDBJ databases">
        <title>A genome reference for cultivated species of the human gut microbiota.</title>
        <authorList>
            <person name="Zou Y."/>
            <person name="Xue W."/>
            <person name="Luo G."/>
        </authorList>
    </citation>
    <scope>NUCLEOTIDE SEQUENCE [LARGE SCALE GENOMIC DNA]</scope>
    <source>
        <strain evidence="9 10">AF28-26</strain>
    </source>
</reference>
<feature type="domain" description="ABC transmembrane type-1" evidence="8">
    <location>
        <begin position="72"/>
        <end position="264"/>
    </location>
</feature>
<dbReference type="SUPFAM" id="SSF161098">
    <property type="entry name" value="MetI-like"/>
    <property type="match status" value="1"/>
</dbReference>
<evidence type="ECO:0000256" key="4">
    <source>
        <dbReference type="ARBA" id="ARBA00022692"/>
    </source>
</evidence>
<dbReference type="GO" id="GO:0055085">
    <property type="term" value="P:transmembrane transport"/>
    <property type="evidence" value="ECO:0007669"/>
    <property type="project" value="InterPro"/>
</dbReference>
<dbReference type="InterPro" id="IPR000515">
    <property type="entry name" value="MetI-like"/>
</dbReference>
<sequence>MTQLTAGKPLRAFFYTILIIIVLIQIYPIFWVISSSLKTSEELVQASYSLPHSFYFGNYIRALTESKLPLYFLNSIIVAVSVLLGIVVIGAPVAFAISKLRFKQSKALMSFFLMGMMIPIFASLIPMFRIYNVVGLRNTYLSLILPQIGFNLPISIYLYVGFMKFIPDAIHEAAVIDGAGAFQVFSRIIFPMSKNTTITVVTYNFVFVWNEFTFANTFMTKSEMKTLPNGLNDFIGAMGFVDWGATFAAITLAILPTLVIYFFLNKNVMEGMAAGAVKS</sequence>
<organism evidence="9 10">
    <name type="scientific">[Clostridium] leptum</name>
    <dbReference type="NCBI Taxonomy" id="1535"/>
    <lineage>
        <taxon>Bacteria</taxon>
        <taxon>Bacillati</taxon>
        <taxon>Bacillota</taxon>
        <taxon>Clostridia</taxon>
        <taxon>Eubacteriales</taxon>
        <taxon>Oscillospiraceae</taxon>
        <taxon>Oscillospiraceae incertae sedis</taxon>
    </lineage>
</organism>
<comment type="subcellular location">
    <subcellularLocation>
        <location evidence="1 7">Cell membrane</location>
        <topology evidence="1 7">Multi-pass membrane protein</topology>
    </subcellularLocation>
</comment>
<comment type="similarity">
    <text evidence="7">Belongs to the binding-protein-dependent transport system permease family.</text>
</comment>
<name>A0A412AZ47_9FIRM</name>
<dbReference type="PANTHER" id="PTHR32243">
    <property type="entry name" value="MALTOSE TRANSPORT SYSTEM PERMEASE-RELATED"/>
    <property type="match status" value="1"/>
</dbReference>
<dbReference type="AlphaFoldDB" id="A0A412AZ47"/>
<dbReference type="InterPro" id="IPR035906">
    <property type="entry name" value="MetI-like_sf"/>
</dbReference>
<keyword evidence="5 7" id="KW-1133">Transmembrane helix</keyword>
<protein>
    <submittedName>
        <fullName evidence="9">Carbohydrate ABC transporter permease</fullName>
    </submittedName>
</protein>
<evidence type="ECO:0000256" key="3">
    <source>
        <dbReference type="ARBA" id="ARBA00022475"/>
    </source>
</evidence>
<evidence type="ECO:0000313" key="9">
    <source>
        <dbReference type="EMBL" id="RGQ43067.1"/>
    </source>
</evidence>
<gene>
    <name evidence="9" type="ORF">DWY99_03500</name>
</gene>
<comment type="caution">
    <text evidence="9">The sequence shown here is derived from an EMBL/GenBank/DDBJ whole genome shotgun (WGS) entry which is preliminary data.</text>
</comment>
<keyword evidence="3" id="KW-1003">Cell membrane</keyword>
<proteinExistence type="inferred from homology"/>
<dbReference type="PANTHER" id="PTHR32243:SF24">
    <property type="entry name" value="DIACETYLCHITOBIOSE UPTAKE SYSTEM PERMEASE PROTEIN NGCG"/>
    <property type="match status" value="1"/>
</dbReference>
<feature type="transmembrane region" description="Helical" evidence="7">
    <location>
        <begin position="12"/>
        <end position="33"/>
    </location>
</feature>
<evidence type="ECO:0000256" key="5">
    <source>
        <dbReference type="ARBA" id="ARBA00022989"/>
    </source>
</evidence>
<feature type="transmembrane region" description="Helical" evidence="7">
    <location>
        <begin position="107"/>
        <end position="128"/>
    </location>
</feature>
<dbReference type="PROSITE" id="PS50928">
    <property type="entry name" value="ABC_TM1"/>
    <property type="match status" value="1"/>
</dbReference>
<feature type="transmembrane region" description="Helical" evidence="7">
    <location>
        <begin position="200"/>
        <end position="220"/>
    </location>
</feature>
<dbReference type="CDD" id="cd06261">
    <property type="entry name" value="TM_PBP2"/>
    <property type="match status" value="1"/>
</dbReference>
<feature type="transmembrane region" description="Helical" evidence="7">
    <location>
        <begin position="140"/>
        <end position="160"/>
    </location>
</feature>
<dbReference type="EMBL" id="QRTC01000008">
    <property type="protein sequence ID" value="RGQ43067.1"/>
    <property type="molecule type" value="Genomic_DNA"/>
</dbReference>
<dbReference type="Pfam" id="PF00528">
    <property type="entry name" value="BPD_transp_1"/>
    <property type="match status" value="1"/>
</dbReference>
<accession>A0A412AZ47</accession>
<dbReference type="Proteomes" id="UP000284751">
    <property type="component" value="Unassembled WGS sequence"/>
</dbReference>
<dbReference type="Gene3D" id="1.10.3720.10">
    <property type="entry name" value="MetI-like"/>
    <property type="match status" value="1"/>
</dbReference>
<evidence type="ECO:0000256" key="2">
    <source>
        <dbReference type="ARBA" id="ARBA00022448"/>
    </source>
</evidence>
<evidence type="ECO:0000256" key="6">
    <source>
        <dbReference type="ARBA" id="ARBA00023136"/>
    </source>
</evidence>
<feature type="transmembrane region" description="Helical" evidence="7">
    <location>
        <begin position="71"/>
        <end position="95"/>
    </location>
</feature>